<evidence type="ECO:0000256" key="1">
    <source>
        <dbReference type="ARBA" id="ARBA00022801"/>
    </source>
</evidence>
<dbReference type="GO" id="GO:0016787">
    <property type="term" value="F:hydrolase activity"/>
    <property type="evidence" value="ECO:0007669"/>
    <property type="project" value="UniProtKB-KW"/>
</dbReference>
<evidence type="ECO:0000259" key="4">
    <source>
        <dbReference type="Pfam" id="PF07859"/>
    </source>
</evidence>
<dbReference type="OrthoDB" id="2152029at2759"/>
<organism evidence="5 6">
    <name type="scientific">Ceriporiopsis subvermispora (strain B)</name>
    <name type="common">White-rot fungus</name>
    <name type="synonym">Gelatoporia subvermispora</name>
    <dbReference type="NCBI Taxonomy" id="914234"/>
    <lineage>
        <taxon>Eukaryota</taxon>
        <taxon>Fungi</taxon>
        <taxon>Dikarya</taxon>
        <taxon>Basidiomycota</taxon>
        <taxon>Agaricomycotina</taxon>
        <taxon>Agaricomycetes</taxon>
        <taxon>Polyporales</taxon>
        <taxon>Gelatoporiaceae</taxon>
        <taxon>Gelatoporia</taxon>
    </lineage>
</organism>
<dbReference type="EMBL" id="KB445800">
    <property type="protein sequence ID" value="EMD35366.1"/>
    <property type="molecule type" value="Genomic_DNA"/>
</dbReference>
<feature type="domain" description="Alpha/beta hydrolase fold-3" evidence="4">
    <location>
        <begin position="173"/>
        <end position="399"/>
    </location>
</feature>
<dbReference type="Gene3D" id="3.40.50.1820">
    <property type="entry name" value="alpha/beta hydrolase"/>
    <property type="match status" value="2"/>
</dbReference>
<evidence type="ECO:0000313" key="5">
    <source>
        <dbReference type="EMBL" id="EMD35366.1"/>
    </source>
</evidence>
<keyword evidence="3" id="KW-0472">Membrane</keyword>
<keyword evidence="6" id="KW-1185">Reference proteome</keyword>
<dbReference type="HOGENOM" id="CLU_019364_3_0_1"/>
<sequence length="557" mass="62335">MATHHRSYNYQASMPFAREPLKTIYVGQRLLTTILMVPFWVLYYAILPRSYRPRPSWSLKQIVAVNFMRRIYKVTERAGVTWGTRDPDALCDNATLKETRFEWVDPLPEELRTGIVVDQQVPFKRVGSFVWPKQKPAEIPDCSPPGDSNTSDIVLLDRSDIEADAGRVPIIGIFLHGGGYCHMSAHETSGPSRIPRRLMQDKAFTEIHAVEYRLLQHAPFPAAVQDAAAVYAHIVRRHQRKPSSTKSASSNGSNSVSNDLDKNTEMSEKQDFLTVDFDPAAAKNRKDNKDIRDRVAQAARLKGCKIFLIGDSAGGNLVLALARWIRDEGILPAPDGLLLLSPSCDPAHAFPESPSSYVPRPHASTDYLVDTPEPRALLQRTFLGHNPLETMHSPYVSPASMRVLRAFFGDAFAESVEDLTIRQLDAAEIDRLRTMASAPSTPIAETPSWSRSPTPALDGAPLERSPTSLARPIIASPRGLSLFTDFPRACIVLGDAERLEREVMKLVGAMERDGVDVRTVWVEDGVHDVLQMAWWDERVRDRVWASIEEWVREVGEN</sequence>
<feature type="compositionally biased region" description="Low complexity" evidence="2">
    <location>
        <begin position="244"/>
        <end position="258"/>
    </location>
</feature>
<keyword evidence="3" id="KW-0812">Transmembrane</keyword>
<evidence type="ECO:0000256" key="3">
    <source>
        <dbReference type="SAM" id="Phobius"/>
    </source>
</evidence>
<protein>
    <recommendedName>
        <fullName evidence="4">Alpha/beta hydrolase fold-3 domain-containing protein</fullName>
    </recommendedName>
</protein>
<dbReference type="InterPro" id="IPR029058">
    <property type="entry name" value="AB_hydrolase_fold"/>
</dbReference>
<dbReference type="InterPro" id="IPR050300">
    <property type="entry name" value="GDXG_lipolytic_enzyme"/>
</dbReference>
<keyword evidence="3" id="KW-1133">Transmembrane helix</keyword>
<proteinExistence type="predicted"/>
<keyword evidence="1" id="KW-0378">Hydrolase</keyword>
<evidence type="ECO:0000256" key="2">
    <source>
        <dbReference type="SAM" id="MobiDB-lite"/>
    </source>
</evidence>
<dbReference type="AlphaFoldDB" id="M2R9D9"/>
<accession>M2R9D9</accession>
<dbReference type="PANTHER" id="PTHR48081">
    <property type="entry name" value="AB HYDROLASE SUPERFAMILY PROTEIN C4A8.06C"/>
    <property type="match status" value="1"/>
</dbReference>
<dbReference type="SUPFAM" id="SSF53474">
    <property type="entry name" value="alpha/beta-Hydrolases"/>
    <property type="match status" value="2"/>
</dbReference>
<reference evidence="5 6" key="1">
    <citation type="journal article" date="2012" name="Proc. Natl. Acad. Sci. U.S.A.">
        <title>Comparative genomics of Ceriporiopsis subvermispora and Phanerochaete chrysosporium provide insight into selective ligninolysis.</title>
        <authorList>
            <person name="Fernandez-Fueyo E."/>
            <person name="Ruiz-Duenas F.J."/>
            <person name="Ferreira P."/>
            <person name="Floudas D."/>
            <person name="Hibbett D.S."/>
            <person name="Canessa P."/>
            <person name="Larrondo L.F."/>
            <person name="James T.Y."/>
            <person name="Seelenfreund D."/>
            <person name="Lobos S."/>
            <person name="Polanco R."/>
            <person name="Tello M."/>
            <person name="Honda Y."/>
            <person name="Watanabe T."/>
            <person name="Watanabe T."/>
            <person name="Ryu J.S."/>
            <person name="Kubicek C.P."/>
            <person name="Schmoll M."/>
            <person name="Gaskell J."/>
            <person name="Hammel K.E."/>
            <person name="St John F.J."/>
            <person name="Vanden Wymelenberg A."/>
            <person name="Sabat G."/>
            <person name="Splinter BonDurant S."/>
            <person name="Syed K."/>
            <person name="Yadav J.S."/>
            <person name="Doddapaneni H."/>
            <person name="Subramanian V."/>
            <person name="Lavin J.L."/>
            <person name="Oguiza J.A."/>
            <person name="Perez G."/>
            <person name="Pisabarro A.G."/>
            <person name="Ramirez L."/>
            <person name="Santoyo F."/>
            <person name="Master E."/>
            <person name="Coutinho P.M."/>
            <person name="Henrissat B."/>
            <person name="Lombard V."/>
            <person name="Magnuson J.K."/>
            <person name="Kuees U."/>
            <person name="Hori C."/>
            <person name="Igarashi K."/>
            <person name="Samejima M."/>
            <person name="Held B.W."/>
            <person name="Barry K.W."/>
            <person name="LaButti K.M."/>
            <person name="Lapidus A."/>
            <person name="Lindquist E.A."/>
            <person name="Lucas S.M."/>
            <person name="Riley R."/>
            <person name="Salamov A.A."/>
            <person name="Hoffmeister D."/>
            <person name="Schwenk D."/>
            <person name="Hadar Y."/>
            <person name="Yarden O."/>
            <person name="de Vries R.P."/>
            <person name="Wiebenga A."/>
            <person name="Stenlid J."/>
            <person name="Eastwood D."/>
            <person name="Grigoriev I.V."/>
            <person name="Berka R.M."/>
            <person name="Blanchette R.A."/>
            <person name="Kersten P."/>
            <person name="Martinez A.T."/>
            <person name="Vicuna R."/>
            <person name="Cullen D."/>
        </authorList>
    </citation>
    <scope>NUCLEOTIDE SEQUENCE [LARGE SCALE GENOMIC DNA]</scope>
    <source>
        <strain evidence="5 6">B</strain>
    </source>
</reference>
<feature type="region of interest" description="Disordered" evidence="2">
    <location>
        <begin position="238"/>
        <end position="264"/>
    </location>
</feature>
<dbReference type="Proteomes" id="UP000016930">
    <property type="component" value="Unassembled WGS sequence"/>
</dbReference>
<feature type="transmembrane region" description="Helical" evidence="3">
    <location>
        <begin position="24"/>
        <end position="46"/>
    </location>
</feature>
<evidence type="ECO:0000313" key="6">
    <source>
        <dbReference type="Proteomes" id="UP000016930"/>
    </source>
</evidence>
<dbReference type="InterPro" id="IPR013094">
    <property type="entry name" value="AB_hydrolase_3"/>
</dbReference>
<dbReference type="PANTHER" id="PTHR48081:SF8">
    <property type="entry name" value="ALPHA_BETA HYDROLASE FOLD-3 DOMAIN-CONTAINING PROTEIN-RELATED"/>
    <property type="match status" value="1"/>
</dbReference>
<dbReference type="Pfam" id="PF07859">
    <property type="entry name" value="Abhydrolase_3"/>
    <property type="match status" value="1"/>
</dbReference>
<feature type="region of interest" description="Disordered" evidence="2">
    <location>
        <begin position="438"/>
        <end position="463"/>
    </location>
</feature>
<gene>
    <name evidence="5" type="ORF">CERSUDRAFT_116153</name>
</gene>
<name>M2R9D9_CERS8</name>
<dbReference type="STRING" id="914234.M2R9D9"/>